<dbReference type="Gramene" id="AET3Gv20181500.6">
    <property type="protein sequence ID" value="AET3Gv20181500.6"/>
    <property type="gene ID" value="AET3Gv20181500"/>
</dbReference>
<reference evidence="1" key="3">
    <citation type="journal article" date="2017" name="Nature">
        <title>Genome sequence of the progenitor of the wheat D genome Aegilops tauschii.</title>
        <authorList>
            <person name="Luo M.C."/>
            <person name="Gu Y.Q."/>
            <person name="Puiu D."/>
            <person name="Wang H."/>
            <person name="Twardziok S.O."/>
            <person name="Deal K.R."/>
            <person name="Huo N."/>
            <person name="Zhu T."/>
            <person name="Wang L."/>
            <person name="Wang Y."/>
            <person name="McGuire P.E."/>
            <person name="Liu S."/>
            <person name="Long H."/>
            <person name="Ramasamy R.K."/>
            <person name="Rodriguez J.C."/>
            <person name="Van S.L."/>
            <person name="Yuan L."/>
            <person name="Wang Z."/>
            <person name="Xia Z."/>
            <person name="Xiao L."/>
            <person name="Anderson O.D."/>
            <person name="Ouyang S."/>
            <person name="Liang Y."/>
            <person name="Zimin A.V."/>
            <person name="Pertea G."/>
            <person name="Qi P."/>
            <person name="Bennetzen J.L."/>
            <person name="Dai X."/>
            <person name="Dawson M.W."/>
            <person name="Muller H.G."/>
            <person name="Kugler K."/>
            <person name="Rivarola-Duarte L."/>
            <person name="Spannagl M."/>
            <person name="Mayer K.F.X."/>
            <person name="Lu F.H."/>
            <person name="Bevan M.W."/>
            <person name="Leroy P."/>
            <person name="Li P."/>
            <person name="You F.M."/>
            <person name="Sun Q."/>
            <person name="Liu Z."/>
            <person name="Lyons E."/>
            <person name="Wicker T."/>
            <person name="Salzberg S.L."/>
            <person name="Devos K.M."/>
            <person name="Dvorak J."/>
        </authorList>
    </citation>
    <scope>NUCLEOTIDE SEQUENCE [LARGE SCALE GENOMIC DNA]</scope>
    <source>
        <strain evidence="1">cv. AL8/78</strain>
    </source>
</reference>
<sequence>MDNGRKATPHISLVGDLPLYIFSTPPSPLIKNWSTATLCSYG</sequence>
<dbReference type="Proteomes" id="UP000015105">
    <property type="component" value="Chromosome 3D"/>
</dbReference>
<proteinExistence type="predicted"/>
<reference evidence="1" key="5">
    <citation type="journal article" date="2021" name="G3 (Bethesda)">
        <title>Aegilops tauschii genome assembly Aet v5.0 features greater sequence contiguity and improved annotation.</title>
        <authorList>
            <person name="Wang L."/>
            <person name="Zhu T."/>
            <person name="Rodriguez J.C."/>
            <person name="Deal K.R."/>
            <person name="Dubcovsky J."/>
            <person name="McGuire P.E."/>
            <person name="Lux T."/>
            <person name="Spannagl M."/>
            <person name="Mayer K.F.X."/>
            <person name="Baldrich P."/>
            <person name="Meyers B.C."/>
            <person name="Huo N."/>
            <person name="Gu Y.Q."/>
            <person name="Zhou H."/>
            <person name="Devos K.M."/>
            <person name="Bennetzen J.L."/>
            <person name="Unver T."/>
            <person name="Budak H."/>
            <person name="Gulick P.J."/>
            <person name="Galiba G."/>
            <person name="Kalapos B."/>
            <person name="Nelson D.R."/>
            <person name="Li P."/>
            <person name="You F.M."/>
            <person name="Luo M.C."/>
            <person name="Dvorak J."/>
        </authorList>
    </citation>
    <scope>NUCLEOTIDE SEQUENCE [LARGE SCALE GENOMIC DNA]</scope>
    <source>
        <strain evidence="1">cv. AL8/78</strain>
    </source>
</reference>
<evidence type="ECO:0000313" key="1">
    <source>
        <dbReference type="EnsemblPlants" id="AET3Gv20181500.6"/>
    </source>
</evidence>
<protein>
    <submittedName>
        <fullName evidence="1">Uncharacterized protein</fullName>
    </submittedName>
</protein>
<evidence type="ECO:0000313" key="2">
    <source>
        <dbReference type="Proteomes" id="UP000015105"/>
    </source>
</evidence>
<organism evidence="1 2">
    <name type="scientific">Aegilops tauschii subsp. strangulata</name>
    <name type="common">Goatgrass</name>
    <dbReference type="NCBI Taxonomy" id="200361"/>
    <lineage>
        <taxon>Eukaryota</taxon>
        <taxon>Viridiplantae</taxon>
        <taxon>Streptophyta</taxon>
        <taxon>Embryophyta</taxon>
        <taxon>Tracheophyta</taxon>
        <taxon>Spermatophyta</taxon>
        <taxon>Magnoliopsida</taxon>
        <taxon>Liliopsida</taxon>
        <taxon>Poales</taxon>
        <taxon>Poaceae</taxon>
        <taxon>BOP clade</taxon>
        <taxon>Pooideae</taxon>
        <taxon>Triticodae</taxon>
        <taxon>Triticeae</taxon>
        <taxon>Triticinae</taxon>
        <taxon>Aegilops</taxon>
    </lineage>
</organism>
<keyword evidence="2" id="KW-1185">Reference proteome</keyword>
<dbReference type="AlphaFoldDB" id="A0A453E0Q3"/>
<reference evidence="1" key="4">
    <citation type="submission" date="2019-03" db="UniProtKB">
        <authorList>
            <consortium name="EnsemblPlants"/>
        </authorList>
    </citation>
    <scope>IDENTIFICATION</scope>
</reference>
<accession>A0A453E0Q3</accession>
<reference evidence="2" key="2">
    <citation type="journal article" date="2017" name="Nat. Plants">
        <title>The Aegilops tauschii genome reveals multiple impacts of transposons.</title>
        <authorList>
            <person name="Zhao G."/>
            <person name="Zou C."/>
            <person name="Li K."/>
            <person name="Wang K."/>
            <person name="Li T."/>
            <person name="Gao L."/>
            <person name="Zhang X."/>
            <person name="Wang H."/>
            <person name="Yang Z."/>
            <person name="Liu X."/>
            <person name="Jiang W."/>
            <person name="Mao L."/>
            <person name="Kong X."/>
            <person name="Jiao Y."/>
            <person name="Jia J."/>
        </authorList>
    </citation>
    <scope>NUCLEOTIDE SEQUENCE [LARGE SCALE GENOMIC DNA]</scope>
    <source>
        <strain evidence="2">cv. AL8/78</strain>
    </source>
</reference>
<dbReference type="EnsemblPlants" id="AET3Gv20181500.6">
    <property type="protein sequence ID" value="AET3Gv20181500.6"/>
    <property type="gene ID" value="AET3Gv20181500"/>
</dbReference>
<name>A0A453E0Q3_AEGTS</name>
<reference evidence="2" key="1">
    <citation type="journal article" date="2014" name="Science">
        <title>Ancient hybridizations among the ancestral genomes of bread wheat.</title>
        <authorList>
            <consortium name="International Wheat Genome Sequencing Consortium,"/>
            <person name="Marcussen T."/>
            <person name="Sandve S.R."/>
            <person name="Heier L."/>
            <person name="Spannagl M."/>
            <person name="Pfeifer M."/>
            <person name="Jakobsen K.S."/>
            <person name="Wulff B.B."/>
            <person name="Steuernagel B."/>
            <person name="Mayer K.F."/>
            <person name="Olsen O.A."/>
        </authorList>
    </citation>
    <scope>NUCLEOTIDE SEQUENCE [LARGE SCALE GENOMIC DNA]</scope>
    <source>
        <strain evidence="2">cv. AL8/78</strain>
    </source>
</reference>